<dbReference type="Pfam" id="PF04616">
    <property type="entry name" value="Glyco_hydro_43"/>
    <property type="match status" value="1"/>
</dbReference>
<comment type="caution">
    <text evidence="5">The sequence shown here is derived from an EMBL/GenBank/DDBJ whole genome shotgun (WGS) entry which is preliminary data.</text>
</comment>
<dbReference type="EC" id="3.2.1.-" evidence="5"/>
<dbReference type="InterPro" id="IPR006710">
    <property type="entry name" value="Glyco_hydro_43"/>
</dbReference>
<evidence type="ECO:0000256" key="1">
    <source>
        <dbReference type="ARBA" id="ARBA00004834"/>
    </source>
</evidence>
<gene>
    <name evidence="5" type="ORF">B1A_18225</name>
</gene>
<dbReference type="InterPro" id="IPR023296">
    <property type="entry name" value="Glyco_hydro_beta-prop_sf"/>
</dbReference>
<dbReference type="InterPro" id="IPR050727">
    <property type="entry name" value="GH43_arabinanases"/>
</dbReference>
<evidence type="ECO:0000256" key="2">
    <source>
        <dbReference type="ARBA" id="ARBA00009865"/>
    </source>
</evidence>
<dbReference type="GO" id="GO:0005975">
    <property type="term" value="P:carbohydrate metabolic process"/>
    <property type="evidence" value="ECO:0007669"/>
    <property type="project" value="InterPro"/>
</dbReference>
<dbReference type="AlphaFoldDB" id="T0YUF7"/>
<proteinExistence type="inferred from homology"/>
<evidence type="ECO:0000256" key="3">
    <source>
        <dbReference type="ARBA" id="ARBA00022801"/>
    </source>
</evidence>
<comment type="pathway">
    <text evidence="1">Glycan metabolism; L-arabinan degradation.</text>
</comment>
<dbReference type="Gene3D" id="2.115.10.20">
    <property type="entry name" value="Glycosyl hydrolase domain, family 43"/>
    <property type="match status" value="1"/>
</dbReference>
<reference evidence="5" key="1">
    <citation type="submission" date="2013-08" db="EMBL/GenBank/DDBJ databases">
        <authorList>
            <person name="Mendez C."/>
            <person name="Richter M."/>
            <person name="Ferrer M."/>
            <person name="Sanchez J."/>
        </authorList>
    </citation>
    <scope>NUCLEOTIDE SEQUENCE</scope>
</reference>
<organism evidence="5">
    <name type="scientific">mine drainage metagenome</name>
    <dbReference type="NCBI Taxonomy" id="410659"/>
    <lineage>
        <taxon>unclassified sequences</taxon>
        <taxon>metagenomes</taxon>
        <taxon>ecological metagenomes</taxon>
    </lineage>
</organism>
<dbReference type="EMBL" id="AUZX01013439">
    <property type="protein sequence ID" value="EQD35557.1"/>
    <property type="molecule type" value="Genomic_DNA"/>
</dbReference>
<feature type="non-terminal residue" evidence="5">
    <location>
        <position position="208"/>
    </location>
</feature>
<sequence>MHDPSIIREGSTYYVFSTDQGTQSGHIPIRCSTDKVAWTACGYVFSSLPSWVSTAVPNATTIWAPDISYFNGTYHLYYAVSTFGSQVSAIGLATNTTLDDTSPNYKWVDQGMILQSTTGDDFNAIDPNILVDSTGSVWLQYGSFWDGIYQQQIDPSTGMIEAGGPIYHLAERAASVPNDPIEGSSLVHVGNYYYLFVSWDYCCDANPA</sequence>
<evidence type="ECO:0000313" key="5">
    <source>
        <dbReference type="EMBL" id="EQD35557.1"/>
    </source>
</evidence>
<dbReference type="PANTHER" id="PTHR43301:SF3">
    <property type="entry name" value="ARABINAN ENDO-1,5-ALPHA-L-ARABINOSIDASE A-RELATED"/>
    <property type="match status" value="1"/>
</dbReference>
<protein>
    <submittedName>
        <fullName evidence="5">Glycoside hydrolase family 43</fullName>
        <ecNumber evidence="5">3.2.1.-</ecNumber>
    </submittedName>
</protein>
<keyword evidence="3 5" id="KW-0378">Hydrolase</keyword>
<reference evidence="5" key="2">
    <citation type="journal article" date="2014" name="ISME J.">
        <title>Microbial stratification in low pH oxic and suboxic macroscopic growths along an acid mine drainage.</title>
        <authorList>
            <person name="Mendez-Garcia C."/>
            <person name="Mesa V."/>
            <person name="Sprenger R.R."/>
            <person name="Richter M."/>
            <person name="Diez M.S."/>
            <person name="Solano J."/>
            <person name="Bargiela R."/>
            <person name="Golyshina O.V."/>
            <person name="Manteca A."/>
            <person name="Ramos J.L."/>
            <person name="Gallego J.R."/>
            <person name="Llorente I."/>
            <person name="Martins Dos Santos V.A."/>
            <person name="Jensen O.N."/>
            <person name="Pelaez A.I."/>
            <person name="Sanchez J."/>
            <person name="Ferrer M."/>
        </authorList>
    </citation>
    <scope>NUCLEOTIDE SEQUENCE</scope>
</reference>
<name>T0YUF7_9ZZZZ</name>
<dbReference type="CDD" id="cd08998">
    <property type="entry name" value="GH43_Arb43a-like"/>
    <property type="match status" value="1"/>
</dbReference>
<accession>T0YUF7</accession>
<comment type="similarity">
    <text evidence="2">Belongs to the glycosyl hydrolase 43 family.</text>
</comment>
<dbReference type="SUPFAM" id="SSF75005">
    <property type="entry name" value="Arabinanase/levansucrase/invertase"/>
    <property type="match status" value="1"/>
</dbReference>
<keyword evidence="4 5" id="KW-0326">Glycosidase</keyword>
<dbReference type="PANTHER" id="PTHR43301">
    <property type="entry name" value="ARABINAN ENDO-1,5-ALPHA-L-ARABINOSIDASE"/>
    <property type="match status" value="1"/>
</dbReference>
<dbReference type="GO" id="GO:0004553">
    <property type="term" value="F:hydrolase activity, hydrolyzing O-glycosyl compounds"/>
    <property type="evidence" value="ECO:0007669"/>
    <property type="project" value="InterPro"/>
</dbReference>
<evidence type="ECO:0000256" key="4">
    <source>
        <dbReference type="ARBA" id="ARBA00023295"/>
    </source>
</evidence>